<dbReference type="EMBL" id="CAJVPK010000223">
    <property type="protein sequence ID" value="CAG8477689.1"/>
    <property type="molecule type" value="Genomic_DNA"/>
</dbReference>
<dbReference type="Pfam" id="PF08622">
    <property type="entry name" value="Svf1"/>
    <property type="match status" value="1"/>
</dbReference>
<evidence type="ECO:0000259" key="5">
    <source>
        <dbReference type="Pfam" id="PF17187"/>
    </source>
</evidence>
<name>A0A9N8ZB11_9GLOM</name>
<sequence length="354" mass="39983">MADEVNIHIAGEMAKEKLFSEVTPEDLEWTLASGSSTETQTFYLTTNEGHFAFVQMIHSNISLWNPTIQFTARFFGADINTFKSVNMSNFKLSTDRRSATADNMSISLNPECNKYSVQLTHEKELLVVFDFERIDRGFKIGGGKTYFGKDKSAGFVEHKFWPKGKVSGTIVVDGKAFDVSGSGLFVHAIQGMRPHLIASRWNFLNFQSKSASLSMCEFETTPQYGSIKINQGSLMVGNKLIGVSVNNQANFMTTVLDPDTGYHIPEKILYTWEGNTLDTGENFKARMEFETEVLMDKIDVLNEIPYFLKKIVQAFVAKPYVYQWFNDTTAYIKIGDKEEFAVPGKLFSEATFIY</sequence>
<feature type="domain" description="Svf1-like N-terminal" evidence="4">
    <location>
        <begin position="37"/>
        <end position="190"/>
    </location>
</feature>
<organism evidence="6 7">
    <name type="scientific">Diversispora eburnea</name>
    <dbReference type="NCBI Taxonomy" id="1213867"/>
    <lineage>
        <taxon>Eukaryota</taxon>
        <taxon>Fungi</taxon>
        <taxon>Fungi incertae sedis</taxon>
        <taxon>Mucoromycota</taxon>
        <taxon>Glomeromycotina</taxon>
        <taxon>Glomeromycetes</taxon>
        <taxon>Diversisporales</taxon>
        <taxon>Diversisporaceae</taxon>
        <taxon>Diversispora</taxon>
    </lineage>
</organism>
<accession>A0A9N8ZB11</accession>
<proteinExistence type="inferred from homology"/>
<evidence type="ECO:0000256" key="2">
    <source>
        <dbReference type="ARBA" id="ARBA00009069"/>
    </source>
</evidence>
<comment type="caution">
    <text evidence="6">The sequence shown here is derived from an EMBL/GenBank/DDBJ whole genome shotgun (WGS) entry which is preliminary data.</text>
</comment>
<feature type="domain" description="Svf1-like C-terminal" evidence="5">
    <location>
        <begin position="192"/>
        <end position="353"/>
    </location>
</feature>
<reference evidence="6" key="1">
    <citation type="submission" date="2021-06" db="EMBL/GenBank/DDBJ databases">
        <authorList>
            <person name="Kallberg Y."/>
            <person name="Tangrot J."/>
            <person name="Rosling A."/>
        </authorList>
    </citation>
    <scope>NUCLEOTIDE SEQUENCE</scope>
    <source>
        <strain evidence="6">AZ414A</strain>
    </source>
</reference>
<evidence type="ECO:0000256" key="1">
    <source>
        <dbReference type="ARBA" id="ARBA00004496"/>
    </source>
</evidence>
<keyword evidence="3" id="KW-0963">Cytoplasm</keyword>
<dbReference type="InterPro" id="IPR033394">
    <property type="entry name" value="Svf1-like_C"/>
</dbReference>
<dbReference type="GO" id="GO:0006979">
    <property type="term" value="P:response to oxidative stress"/>
    <property type="evidence" value="ECO:0007669"/>
    <property type="project" value="InterPro"/>
</dbReference>
<gene>
    <name evidence="6" type="ORF">DEBURN_LOCUS3484</name>
</gene>
<dbReference type="OrthoDB" id="2590239at2759"/>
<dbReference type="Proteomes" id="UP000789706">
    <property type="component" value="Unassembled WGS sequence"/>
</dbReference>
<dbReference type="SUPFAM" id="SSF159245">
    <property type="entry name" value="AttH-like"/>
    <property type="match status" value="1"/>
</dbReference>
<dbReference type="PANTHER" id="PTHR47107">
    <property type="entry name" value="SVF1-LIKE PROTEIN YDR222W-RELATED"/>
    <property type="match status" value="1"/>
</dbReference>
<dbReference type="GO" id="GO:0005737">
    <property type="term" value="C:cytoplasm"/>
    <property type="evidence" value="ECO:0007669"/>
    <property type="project" value="UniProtKB-SubCell"/>
</dbReference>
<dbReference type="PANTHER" id="PTHR47107:SF1">
    <property type="entry name" value="CERAMIDE-BINDING PROTEIN SVF1-RELATED"/>
    <property type="match status" value="1"/>
</dbReference>
<comment type="similarity">
    <text evidence="2">Belongs to the SVF1 family.</text>
</comment>
<protein>
    <submittedName>
        <fullName evidence="6">11304_t:CDS:1</fullName>
    </submittedName>
</protein>
<dbReference type="InterPro" id="IPR051385">
    <property type="entry name" value="Ceramide-binding_SVF1"/>
</dbReference>
<dbReference type="AlphaFoldDB" id="A0A9N8ZB11"/>
<evidence type="ECO:0000256" key="3">
    <source>
        <dbReference type="ARBA" id="ARBA00022490"/>
    </source>
</evidence>
<evidence type="ECO:0000313" key="6">
    <source>
        <dbReference type="EMBL" id="CAG8477689.1"/>
    </source>
</evidence>
<dbReference type="Pfam" id="PF17187">
    <property type="entry name" value="Svf1_C"/>
    <property type="match status" value="1"/>
</dbReference>
<evidence type="ECO:0000259" key="4">
    <source>
        <dbReference type="Pfam" id="PF08622"/>
    </source>
</evidence>
<comment type="subcellular location">
    <subcellularLocation>
        <location evidence="1">Cytoplasm</location>
    </subcellularLocation>
</comment>
<evidence type="ECO:0000313" key="7">
    <source>
        <dbReference type="Proteomes" id="UP000789706"/>
    </source>
</evidence>
<dbReference type="InterPro" id="IPR013931">
    <property type="entry name" value="Svf1-like_N"/>
</dbReference>
<keyword evidence="7" id="KW-1185">Reference proteome</keyword>